<dbReference type="SUPFAM" id="SSF53474">
    <property type="entry name" value="alpha/beta-Hydrolases"/>
    <property type="match status" value="2"/>
</dbReference>
<gene>
    <name evidence="3" type="ORF">SPRI_6952</name>
</gene>
<feature type="domain" description="AB hydrolase-1" evidence="2">
    <location>
        <begin position="104"/>
        <end position="207"/>
    </location>
</feature>
<dbReference type="PANTHER" id="PTHR43194:SF2">
    <property type="entry name" value="PEROXISOMAL MEMBRANE PROTEIN LPX1"/>
    <property type="match status" value="1"/>
</dbReference>
<dbReference type="InterPro" id="IPR050228">
    <property type="entry name" value="Carboxylesterase_BioH"/>
</dbReference>
<evidence type="ECO:0000313" key="3">
    <source>
        <dbReference type="EMBL" id="ALC25258.1"/>
    </source>
</evidence>
<name>A0A0M4DGL1_STRPR</name>
<dbReference type="Pfam" id="PF00561">
    <property type="entry name" value="Abhydrolase_1"/>
    <property type="match status" value="1"/>
</dbReference>
<reference evidence="3 4" key="1">
    <citation type="submission" date="2015-08" db="EMBL/GenBank/DDBJ databases">
        <title>Genome sequence of the pristinamycin over-producing bacterium Streptomyces pristinaespiralis HCCB10218.</title>
        <authorList>
            <person name="Tian J."/>
            <person name="Yang J."/>
            <person name="Li L."/>
            <person name="Ruan L."/>
            <person name="Wei W."/>
            <person name="Zheng G."/>
            <person name="Wei Z."/>
            <person name="Yang S."/>
            <person name="Ge M."/>
            <person name="Jiang W."/>
            <person name="Lu Y."/>
        </authorList>
    </citation>
    <scope>NUCLEOTIDE SEQUENCE [LARGE SCALE GENOMIC DNA]</scope>
    <source>
        <strain evidence="3 4">HCCB 10218</strain>
    </source>
</reference>
<dbReference type="InterPro" id="IPR029058">
    <property type="entry name" value="AB_hydrolase_fold"/>
</dbReference>
<keyword evidence="3" id="KW-0378">Hydrolase</keyword>
<evidence type="ECO:0000313" key="4">
    <source>
        <dbReference type="Proteomes" id="UP000060513"/>
    </source>
</evidence>
<feature type="region of interest" description="Disordered" evidence="1">
    <location>
        <begin position="1"/>
        <end position="41"/>
    </location>
</feature>
<dbReference type="PRINTS" id="PR00111">
    <property type="entry name" value="ABHYDROLASE"/>
</dbReference>
<dbReference type="Gene3D" id="3.40.50.1820">
    <property type="entry name" value="alpha/beta hydrolase"/>
    <property type="match status" value="2"/>
</dbReference>
<dbReference type="STRING" id="38300.SPRI_6952"/>
<accession>A0A0M4DGL1</accession>
<dbReference type="Proteomes" id="UP000060513">
    <property type="component" value="Chromosome"/>
</dbReference>
<dbReference type="GO" id="GO:0016787">
    <property type="term" value="F:hydrolase activity"/>
    <property type="evidence" value="ECO:0007669"/>
    <property type="project" value="UniProtKB-KW"/>
</dbReference>
<dbReference type="InterPro" id="IPR000073">
    <property type="entry name" value="AB_hydrolase_1"/>
</dbReference>
<feature type="compositionally biased region" description="Basic residues" evidence="1">
    <location>
        <begin position="10"/>
        <end position="21"/>
    </location>
</feature>
<organism evidence="3">
    <name type="scientific">Streptomyces pristinaespiralis</name>
    <dbReference type="NCBI Taxonomy" id="38300"/>
    <lineage>
        <taxon>Bacteria</taxon>
        <taxon>Bacillati</taxon>
        <taxon>Actinomycetota</taxon>
        <taxon>Actinomycetes</taxon>
        <taxon>Kitasatosporales</taxon>
        <taxon>Streptomycetaceae</taxon>
        <taxon>Streptomyces</taxon>
    </lineage>
</organism>
<dbReference type="AlphaFoldDB" id="A0A0M4DGL1"/>
<protein>
    <submittedName>
        <fullName evidence="3">Alpha/beta hydrolase</fullName>
    </submittedName>
</protein>
<evidence type="ECO:0000259" key="2">
    <source>
        <dbReference type="Pfam" id="PF00561"/>
    </source>
</evidence>
<evidence type="ECO:0000256" key="1">
    <source>
        <dbReference type="SAM" id="MobiDB-lite"/>
    </source>
</evidence>
<dbReference type="PATRIC" id="fig|38300.4.peg.7279"/>
<proteinExistence type="predicted"/>
<sequence>MPSAPTEHSTRRRPGPRRRASTPRCSCSPESSTATRARRGPPELAALFPAARTVVQPGAGHYPWLDDPGAFTRTVAAFLDPAVHSVTAQGVTLAYRVWGREDAPPVVLAHGRGGDSTHWTHVARELAVSRRVYAPDFRGHGLSDWPGSYGFETFRDDLSLFVTALGLGPADIVAHSMGGAAALLLAQRRPELVARLVVEDAPPLLPLDPPRPPAVRGEEPLGFDWPVVPDTDRELNEPDPAWWQELTEITCPTLVIGGGPTSHVPQDRLAELAGRIPGGRFVTIDAGHLVHESRPEDFLKALKEFGL</sequence>
<dbReference type="EMBL" id="CP011340">
    <property type="protein sequence ID" value="ALC25258.1"/>
    <property type="molecule type" value="Genomic_DNA"/>
</dbReference>
<dbReference type="PANTHER" id="PTHR43194">
    <property type="entry name" value="HYDROLASE ALPHA/BETA FOLD FAMILY"/>
    <property type="match status" value="1"/>
</dbReference>
<dbReference type="KEGG" id="spri:SPRI_6952"/>